<sequence length="445" mass="44749">MDLLDVESELRSHLTTRPAPRAPEGLVERTRVLHRRRRRHQAAVAGAGLAVALLFGSVPVLRAALPDVGTADDAAAPPRVATQSLYELPTRGSLAGDAAWLQGVAALPWRADELEEGTSPPVGSHRVTWAGDVAGSRVALVLGDQDGRLSGTWFTGPAGAEPGGMTQATGAYRVLRNQPLTLVDAPDGGASGLLVVVGLPGDTVEYVAGTTVTAAGTEQVDRRQLPGADGAAAGAIGDPRALAGRPRVAVLRGGQELSSMSYALTDRAEAFVQAPVEPLADPRGLRGRVSEELLQSTLRSAVSLYGIDTDVSTPVLLAAAPSSDGQGGTVLVGLTFPSGATLLSVGSSAVTSDQSSVSTHTGTQPAGTPLPDQVLAVPLGGRVALSGPADAVSAELLGADGAPLATVPLSAGSGVGTTGSTATAARFRGADGTVLAEVGVRELGS</sequence>
<evidence type="ECO:0000313" key="2">
    <source>
        <dbReference type="EMBL" id="MBB3677470.1"/>
    </source>
</evidence>
<feature type="region of interest" description="Disordered" evidence="1">
    <location>
        <begin position="1"/>
        <end position="21"/>
    </location>
</feature>
<evidence type="ECO:0000256" key="1">
    <source>
        <dbReference type="SAM" id="MobiDB-lite"/>
    </source>
</evidence>
<keyword evidence="4" id="KW-1185">Reference proteome</keyword>
<evidence type="ECO:0000313" key="3">
    <source>
        <dbReference type="EMBL" id="PZA22585.1"/>
    </source>
</evidence>
<proteinExistence type="predicted"/>
<reference evidence="3 4" key="1">
    <citation type="submission" date="2018-06" db="EMBL/GenBank/DDBJ databases">
        <title>Draft genome sequence of Modestobacter versicolor CP153-2.</title>
        <authorList>
            <person name="Gundlapally S.R."/>
        </authorList>
    </citation>
    <scope>NUCLEOTIDE SEQUENCE [LARGE SCALE GENOMIC DNA]</scope>
    <source>
        <strain evidence="3 4">CP153-2</strain>
    </source>
</reference>
<comment type="caution">
    <text evidence="3">The sequence shown here is derived from an EMBL/GenBank/DDBJ whole genome shotgun (WGS) entry which is preliminary data.</text>
</comment>
<protein>
    <submittedName>
        <fullName evidence="3">Uncharacterized protein</fullName>
    </submittedName>
</protein>
<dbReference type="EMBL" id="JACIBU010000001">
    <property type="protein sequence ID" value="MBB3677470.1"/>
    <property type="molecule type" value="Genomic_DNA"/>
</dbReference>
<accession>A0A323VD01</accession>
<dbReference type="AlphaFoldDB" id="A0A323VD01"/>
<reference evidence="2 5" key="2">
    <citation type="submission" date="2020-08" db="EMBL/GenBank/DDBJ databases">
        <title>Sequencing the genomes of 1000 actinobacteria strains.</title>
        <authorList>
            <person name="Klenk H.-P."/>
        </authorList>
    </citation>
    <scope>NUCLEOTIDE SEQUENCE [LARGE SCALE GENOMIC DNA]</scope>
    <source>
        <strain evidence="2 5">DSM 16678</strain>
    </source>
</reference>
<dbReference type="EMBL" id="QKNV01000026">
    <property type="protein sequence ID" value="PZA22585.1"/>
    <property type="molecule type" value="Genomic_DNA"/>
</dbReference>
<evidence type="ECO:0000313" key="4">
    <source>
        <dbReference type="Proteomes" id="UP000247602"/>
    </source>
</evidence>
<gene>
    <name evidence="3" type="ORF">DMO24_04325</name>
    <name evidence="2" type="ORF">FHX36_003205</name>
</gene>
<dbReference type="OrthoDB" id="5180383at2"/>
<dbReference type="Proteomes" id="UP000247602">
    <property type="component" value="Unassembled WGS sequence"/>
</dbReference>
<name>A0A323VD01_9ACTN</name>
<dbReference type="Proteomes" id="UP000580718">
    <property type="component" value="Unassembled WGS sequence"/>
</dbReference>
<organism evidence="3 4">
    <name type="scientific">Modestobacter versicolor</name>
    <dbReference type="NCBI Taxonomy" id="429133"/>
    <lineage>
        <taxon>Bacteria</taxon>
        <taxon>Bacillati</taxon>
        <taxon>Actinomycetota</taxon>
        <taxon>Actinomycetes</taxon>
        <taxon>Geodermatophilales</taxon>
        <taxon>Geodermatophilaceae</taxon>
        <taxon>Modestobacter</taxon>
    </lineage>
</organism>
<feature type="region of interest" description="Disordered" evidence="1">
    <location>
        <begin position="351"/>
        <end position="371"/>
    </location>
</feature>
<dbReference type="RefSeq" id="WP_110551112.1">
    <property type="nucleotide sequence ID" value="NZ_JACIBU010000001.1"/>
</dbReference>
<evidence type="ECO:0000313" key="5">
    <source>
        <dbReference type="Proteomes" id="UP000580718"/>
    </source>
</evidence>